<evidence type="ECO:0000313" key="2">
    <source>
        <dbReference type="Proteomes" id="UP001468798"/>
    </source>
</evidence>
<reference evidence="1 2" key="1">
    <citation type="submission" date="2024-03" db="EMBL/GenBank/DDBJ databases">
        <title>Two novel species of the genus Flavobacterium exhibiting potentially degradation of complex polysaccharides.</title>
        <authorList>
            <person name="Lian X."/>
        </authorList>
    </citation>
    <scope>NUCLEOTIDE SEQUENCE [LARGE SCALE GENOMIC DNA]</scope>
    <source>
        <strain evidence="1 2">N6</strain>
    </source>
</reference>
<dbReference type="InterPro" id="IPR002825">
    <property type="entry name" value="Pept_S49_ser-pept_pro"/>
</dbReference>
<protein>
    <recommendedName>
        <fullName evidence="3">Serine dehydrogenase proteinase</fullName>
    </recommendedName>
</protein>
<sequence length="350" mass="40433">MSKKLKILDLIEALSEIREGIPQFLFADAIHPNTMIQVRDEILSYKKEFPDTNEIDFIINSPGGQPADAYRIIRTLRNNFETVNVIVPFWAKSAATLLSLGATKIIMDEFGEFGPLDIQIAVERDDSPEIDRESALNDEYSVRRIEARSQELYYQMFTNLYSSNDIKINKIELSKQLLEYLASFYKPLLSQINPYHLGRKKRMLEIGHHYADRILSTYYPTLPERNKTYLIDYLVNGCPDHGYVIDYNLISQFLTNVLKSNELGIVYESLLTEISTELITLEDFTFIGFVIKEEKEKEEEEKILPIPKELLNNGLDHETVEQQQSKDKIISKKATTKKINHNGKKNDPTN</sequence>
<organism evidence="1 2">
    <name type="scientific">Flavobacterium polysaccharolyticum</name>
    <dbReference type="NCBI Taxonomy" id="3133148"/>
    <lineage>
        <taxon>Bacteria</taxon>
        <taxon>Pseudomonadati</taxon>
        <taxon>Bacteroidota</taxon>
        <taxon>Flavobacteriia</taxon>
        <taxon>Flavobacteriales</taxon>
        <taxon>Flavobacteriaceae</taxon>
        <taxon>Flavobacterium</taxon>
    </lineage>
</organism>
<evidence type="ECO:0000313" key="1">
    <source>
        <dbReference type="EMBL" id="MEM0576027.1"/>
    </source>
</evidence>
<dbReference type="SUPFAM" id="SSF52096">
    <property type="entry name" value="ClpP/crotonase"/>
    <property type="match status" value="1"/>
</dbReference>
<evidence type="ECO:0008006" key="3">
    <source>
        <dbReference type="Google" id="ProtNLM"/>
    </source>
</evidence>
<dbReference type="Proteomes" id="UP001468798">
    <property type="component" value="Unassembled WGS sequence"/>
</dbReference>
<keyword evidence="2" id="KW-1185">Reference proteome</keyword>
<accession>A0ABU9NLA5</accession>
<dbReference type="Gene3D" id="3.90.226.10">
    <property type="entry name" value="2-enoyl-CoA Hydratase, Chain A, domain 1"/>
    <property type="match status" value="1"/>
</dbReference>
<dbReference type="RefSeq" id="WP_342691080.1">
    <property type="nucleotide sequence ID" value="NZ_JBCGDP010000004.1"/>
</dbReference>
<dbReference type="PANTHER" id="PTHR35984">
    <property type="entry name" value="PERIPLASMIC SERINE PROTEASE"/>
    <property type="match status" value="1"/>
</dbReference>
<dbReference type="PANTHER" id="PTHR35984:SF1">
    <property type="entry name" value="PERIPLASMIC SERINE PROTEASE"/>
    <property type="match status" value="1"/>
</dbReference>
<dbReference type="Pfam" id="PF01972">
    <property type="entry name" value="SDH_protease"/>
    <property type="match status" value="1"/>
</dbReference>
<gene>
    <name evidence="1" type="ORF">WFZ86_05915</name>
</gene>
<dbReference type="EMBL" id="JBCGDP010000004">
    <property type="protein sequence ID" value="MEM0576027.1"/>
    <property type="molecule type" value="Genomic_DNA"/>
</dbReference>
<dbReference type="InterPro" id="IPR029045">
    <property type="entry name" value="ClpP/crotonase-like_dom_sf"/>
</dbReference>
<name>A0ABU9NLA5_9FLAO</name>
<proteinExistence type="predicted"/>
<comment type="caution">
    <text evidence="1">The sequence shown here is derived from an EMBL/GenBank/DDBJ whole genome shotgun (WGS) entry which is preliminary data.</text>
</comment>